<accession>A0A485KXR6</accession>
<dbReference type="Proteomes" id="UP000332933">
    <property type="component" value="Unassembled WGS sequence"/>
</dbReference>
<organism evidence="2 3">
    <name type="scientific">Aphanomyces stellatus</name>
    <dbReference type="NCBI Taxonomy" id="120398"/>
    <lineage>
        <taxon>Eukaryota</taxon>
        <taxon>Sar</taxon>
        <taxon>Stramenopiles</taxon>
        <taxon>Oomycota</taxon>
        <taxon>Saprolegniomycetes</taxon>
        <taxon>Saprolegniales</taxon>
        <taxon>Verrucalvaceae</taxon>
        <taxon>Aphanomyces</taxon>
    </lineage>
</organism>
<evidence type="ECO:0000313" key="2">
    <source>
        <dbReference type="EMBL" id="VFT90131.1"/>
    </source>
</evidence>
<dbReference type="AlphaFoldDB" id="A0A485KXR6"/>
<dbReference type="EMBL" id="CAADRA010005464">
    <property type="protein sequence ID" value="VFT90131.1"/>
    <property type="molecule type" value="Genomic_DNA"/>
</dbReference>
<reference evidence="1" key="2">
    <citation type="submission" date="2019-06" db="EMBL/GenBank/DDBJ databases">
        <title>Genomics analysis of Aphanomyces spp. identifies a new class of oomycete effector associated with host adaptation.</title>
        <authorList>
            <person name="Gaulin E."/>
        </authorList>
    </citation>
    <scope>NUCLEOTIDE SEQUENCE</scope>
    <source>
        <strain evidence="1">CBS 578.67</strain>
    </source>
</reference>
<dbReference type="EMBL" id="VJMH01005443">
    <property type="protein sequence ID" value="KAF0695917.1"/>
    <property type="molecule type" value="Genomic_DNA"/>
</dbReference>
<sequence length="345" mass="39415">MDEQKQAEALRLRRYRSAKKVELATLKQHIFHLEAALSRLKSKALAPGNVGSQHDATTALAILCRYNQSLREKVKTHAKLAQVLAAWVTSHHPPLGVSRRSTWVESTLLDDPTARHQGFQWLSQRVYYMALASSARPAERLERSEAYSFRLHTYVNDDGETNIAAMDLQLQTIYFTNATRIGRGLWHRLSQNQLAIDSVLPTTTVVETVQDKTVYHCGVYEGNDVRSCRIMTRFEDTDERVVITFCLVKDDERRALEEGEFRTHGLGWAVFERVTDGITKLRFSVVHYAPRTRRGRASLAEIGQLYGLSNKGIEHRDAYIERLRRVIGETFIQGIQHGADQLRQL</sequence>
<evidence type="ECO:0000313" key="1">
    <source>
        <dbReference type="EMBL" id="KAF0695917.1"/>
    </source>
</evidence>
<protein>
    <submittedName>
        <fullName evidence="2">Aste57867_13292 protein</fullName>
    </submittedName>
</protein>
<dbReference type="OrthoDB" id="80149at2759"/>
<gene>
    <name evidence="2" type="primary">Aste57867_13292</name>
    <name evidence="1" type="ORF">As57867_013243</name>
    <name evidence="2" type="ORF">ASTE57867_13292</name>
</gene>
<keyword evidence="3" id="KW-1185">Reference proteome</keyword>
<proteinExistence type="predicted"/>
<evidence type="ECO:0000313" key="3">
    <source>
        <dbReference type="Proteomes" id="UP000332933"/>
    </source>
</evidence>
<reference evidence="2 3" key="1">
    <citation type="submission" date="2019-03" db="EMBL/GenBank/DDBJ databases">
        <authorList>
            <person name="Gaulin E."/>
            <person name="Dumas B."/>
        </authorList>
    </citation>
    <scope>NUCLEOTIDE SEQUENCE [LARGE SCALE GENOMIC DNA]</scope>
    <source>
        <strain evidence="2">CBS 568.67</strain>
    </source>
</reference>
<name>A0A485KXR6_9STRA</name>